<dbReference type="InterPro" id="IPR050278">
    <property type="entry name" value="Serine_Prot_S9B/DPPIV"/>
</dbReference>
<dbReference type="InParanoid" id="A0A6P7GAH4"/>
<dbReference type="GO" id="GO:0006508">
    <property type="term" value="P:proteolysis"/>
    <property type="evidence" value="ECO:0007669"/>
    <property type="project" value="InterPro"/>
</dbReference>
<dbReference type="PANTHER" id="PTHR11731:SF200">
    <property type="entry name" value="DIPEPTIDYL PEPTIDASE 10, ISOFORM B"/>
    <property type="match status" value="1"/>
</dbReference>
<dbReference type="AlphaFoldDB" id="A0A6P7GAH4"/>
<name>A0A6P7GAH4_DIAVI</name>
<dbReference type="Pfam" id="PF00930">
    <property type="entry name" value="DPPIV_N"/>
    <property type="match status" value="1"/>
</dbReference>
<dbReference type="InterPro" id="IPR002469">
    <property type="entry name" value="Peptidase_S9B_N"/>
</dbReference>
<sequence length="71" mass="8119">MEAIKDNSPAQLVVWSPVGNGFVYVKENNIYYKESAKDDKTVQITSTVGYISNGVPDWVYEGIFRKEKRMN</sequence>
<gene>
    <name evidence="5" type="primary">LOC114337552</name>
</gene>
<dbReference type="SUPFAM" id="SSF82171">
    <property type="entry name" value="DPP6 N-terminal domain-like"/>
    <property type="match status" value="1"/>
</dbReference>
<evidence type="ECO:0000256" key="2">
    <source>
        <dbReference type="ARBA" id="ARBA00022825"/>
    </source>
</evidence>
<evidence type="ECO:0000259" key="4">
    <source>
        <dbReference type="Pfam" id="PF00930"/>
    </source>
</evidence>
<keyword evidence="1" id="KW-0645">Protease</keyword>
<dbReference type="Gene3D" id="2.140.10.30">
    <property type="entry name" value="Dipeptidylpeptidase IV, N-terminal domain"/>
    <property type="match status" value="1"/>
</dbReference>
<dbReference type="PANTHER" id="PTHR11731">
    <property type="entry name" value="PROTEASE FAMILY S9B,C DIPEPTIDYL-PEPTIDASE IV-RELATED"/>
    <property type="match status" value="1"/>
</dbReference>
<accession>A0A6P7GAH4</accession>
<organism evidence="5">
    <name type="scientific">Diabrotica virgifera virgifera</name>
    <name type="common">western corn rootworm</name>
    <dbReference type="NCBI Taxonomy" id="50390"/>
    <lineage>
        <taxon>Eukaryota</taxon>
        <taxon>Metazoa</taxon>
        <taxon>Ecdysozoa</taxon>
        <taxon>Arthropoda</taxon>
        <taxon>Hexapoda</taxon>
        <taxon>Insecta</taxon>
        <taxon>Pterygota</taxon>
        <taxon>Neoptera</taxon>
        <taxon>Endopterygota</taxon>
        <taxon>Coleoptera</taxon>
        <taxon>Polyphaga</taxon>
        <taxon>Cucujiformia</taxon>
        <taxon>Chrysomeloidea</taxon>
        <taxon>Chrysomelidae</taxon>
        <taxon>Galerucinae</taxon>
        <taxon>Diabroticina</taxon>
        <taxon>Diabroticites</taxon>
        <taxon>Diabrotica</taxon>
    </lineage>
</organism>
<evidence type="ECO:0000256" key="3">
    <source>
        <dbReference type="ARBA" id="ARBA00023180"/>
    </source>
</evidence>
<keyword evidence="1" id="KW-0378">Hydrolase</keyword>
<dbReference type="GO" id="GO:0004177">
    <property type="term" value="F:aminopeptidase activity"/>
    <property type="evidence" value="ECO:0007669"/>
    <property type="project" value="UniProtKB-KW"/>
</dbReference>
<dbReference type="GO" id="GO:0005886">
    <property type="term" value="C:plasma membrane"/>
    <property type="evidence" value="ECO:0007669"/>
    <property type="project" value="TreeGrafter"/>
</dbReference>
<evidence type="ECO:0000313" key="5">
    <source>
        <dbReference type="RefSeq" id="XP_028143822.1"/>
    </source>
</evidence>
<protein>
    <submittedName>
        <fullName evidence="5">Prolyl endopeptidase FAP-like</fullName>
    </submittedName>
</protein>
<feature type="domain" description="Dipeptidylpeptidase IV N-terminal" evidence="4">
    <location>
        <begin position="5"/>
        <end position="65"/>
    </location>
</feature>
<keyword evidence="2" id="KW-0720">Serine protease</keyword>
<keyword evidence="1" id="KW-0031">Aminopeptidase</keyword>
<evidence type="ECO:0000256" key="1">
    <source>
        <dbReference type="ARBA" id="ARBA00022438"/>
    </source>
</evidence>
<proteinExistence type="predicted"/>
<dbReference type="RefSeq" id="XP_028143822.1">
    <property type="nucleotide sequence ID" value="XM_028288021.1"/>
</dbReference>
<keyword evidence="3" id="KW-0325">Glycoprotein</keyword>
<dbReference type="GO" id="GO:0008236">
    <property type="term" value="F:serine-type peptidase activity"/>
    <property type="evidence" value="ECO:0007669"/>
    <property type="project" value="UniProtKB-KW"/>
</dbReference>
<dbReference type="GO" id="GO:0008239">
    <property type="term" value="F:dipeptidyl-peptidase activity"/>
    <property type="evidence" value="ECO:0007669"/>
    <property type="project" value="TreeGrafter"/>
</dbReference>
<reference evidence="5" key="1">
    <citation type="submission" date="2025-08" db="UniProtKB">
        <authorList>
            <consortium name="RefSeq"/>
        </authorList>
    </citation>
    <scope>IDENTIFICATION</scope>
    <source>
        <tissue evidence="5">Whole insect</tissue>
    </source>
</reference>